<keyword evidence="2" id="KW-1185">Reference proteome</keyword>
<reference evidence="1 2" key="1">
    <citation type="submission" date="2024-09" db="EMBL/GenBank/DDBJ databases">
        <authorList>
            <person name="Sun Q."/>
            <person name="Mori K."/>
        </authorList>
    </citation>
    <scope>NUCLEOTIDE SEQUENCE [LARGE SCALE GENOMIC DNA]</scope>
    <source>
        <strain evidence="1 2">JCM 11411</strain>
    </source>
</reference>
<sequence length="83" mass="9521">MLLPTKGVSSDRALMTVGSKILEELRDPMSVSALWERFSIHEHSSHRAQRITFDWFTLALAALYTMRLVDTSDEGFLRRTHVS</sequence>
<dbReference type="InterPro" id="IPR046897">
    <property type="entry name" value="ABC-3C_MC6"/>
</dbReference>
<dbReference type="GeneID" id="93806792"/>
<dbReference type="Pfam" id="PF20293">
    <property type="entry name" value="MC6"/>
    <property type="match status" value="1"/>
</dbReference>
<evidence type="ECO:0000313" key="1">
    <source>
        <dbReference type="EMBL" id="MFB9784642.1"/>
    </source>
</evidence>
<dbReference type="RefSeq" id="WP_050794057.1">
    <property type="nucleotide sequence ID" value="NZ_JBEUOO010000068.1"/>
</dbReference>
<dbReference type="Proteomes" id="UP001589587">
    <property type="component" value="Unassembled WGS sequence"/>
</dbReference>
<evidence type="ECO:0000313" key="2">
    <source>
        <dbReference type="Proteomes" id="UP001589587"/>
    </source>
</evidence>
<accession>A0ABV5XRU1</accession>
<proteinExistence type="predicted"/>
<dbReference type="EMBL" id="JBHMAS010000090">
    <property type="protein sequence ID" value="MFB9784642.1"/>
    <property type="molecule type" value="Genomic_DNA"/>
</dbReference>
<comment type="caution">
    <text evidence="1">The sequence shown here is derived from an EMBL/GenBank/DDBJ whole genome shotgun (WGS) entry which is preliminary data.</text>
</comment>
<gene>
    <name evidence="1" type="ORF">ACFFQ6_33610</name>
</gene>
<organism evidence="1 2">
    <name type="scientific">Rhodococcus baikonurensis</name>
    <dbReference type="NCBI Taxonomy" id="172041"/>
    <lineage>
        <taxon>Bacteria</taxon>
        <taxon>Bacillati</taxon>
        <taxon>Actinomycetota</taxon>
        <taxon>Actinomycetes</taxon>
        <taxon>Mycobacteriales</taxon>
        <taxon>Nocardiaceae</taxon>
        <taxon>Rhodococcus</taxon>
        <taxon>Rhodococcus erythropolis group</taxon>
    </lineage>
</organism>
<protein>
    <submittedName>
        <fullName evidence="1">ABC-three component system middle component 6</fullName>
    </submittedName>
</protein>
<name>A0ABV5XRU1_9NOCA</name>